<dbReference type="Gene3D" id="3.40.640.10">
    <property type="entry name" value="Type I PLP-dependent aspartate aminotransferase-like (Major domain)"/>
    <property type="match status" value="1"/>
</dbReference>
<dbReference type="KEGG" id="ant:Arnit_2948"/>
<reference evidence="3 4" key="1">
    <citation type="journal article" date="2010" name="Stand. Genomic Sci.">
        <title>Complete genome sequence of Arcobacter nitrofigilis type strain (CI).</title>
        <authorList>
            <person name="Pati A."/>
            <person name="Gronow S."/>
            <person name="Lapidus A."/>
            <person name="Copeland A."/>
            <person name="Glavina Del Rio T."/>
            <person name="Nolan M."/>
            <person name="Lucas S."/>
            <person name="Tice H."/>
            <person name="Cheng J.F."/>
            <person name="Han C."/>
            <person name="Chertkov O."/>
            <person name="Bruce D."/>
            <person name="Tapia R."/>
            <person name="Goodwin L."/>
            <person name="Pitluck S."/>
            <person name="Liolios K."/>
            <person name="Ivanova N."/>
            <person name="Mavromatis K."/>
            <person name="Chen A."/>
            <person name="Palaniappan K."/>
            <person name="Land M."/>
            <person name="Hauser L."/>
            <person name="Chang Y.J."/>
            <person name="Jeffries C.D."/>
            <person name="Detter J.C."/>
            <person name="Rohde M."/>
            <person name="Goker M."/>
            <person name="Bristow J."/>
            <person name="Eisen J.A."/>
            <person name="Markowitz V."/>
            <person name="Hugenholtz P."/>
            <person name="Klenk H.P."/>
            <person name="Kyrpides N.C."/>
        </authorList>
    </citation>
    <scope>NUCLEOTIDE SEQUENCE [LARGE SCALE GENOMIC DNA]</scope>
    <source>
        <strain evidence="4">ATCC 33309 / DSM 7299 / CCUG 15893 / LMG 7604 / NCTC 12251 / CI</strain>
    </source>
</reference>
<dbReference type="RefSeq" id="WP_013136741.1">
    <property type="nucleotide sequence ID" value="NC_014166.1"/>
</dbReference>
<gene>
    <name evidence="3" type="ordered locus">Arnit_2948</name>
</gene>
<proteinExistence type="inferred from homology"/>
<dbReference type="eggNOG" id="COG0399">
    <property type="taxonomic scope" value="Bacteria"/>
</dbReference>
<dbReference type="SUPFAM" id="SSF53383">
    <property type="entry name" value="PLP-dependent transferases"/>
    <property type="match status" value="1"/>
</dbReference>
<dbReference type="AlphaFoldDB" id="D5V7H6"/>
<dbReference type="OrthoDB" id="9768668at2"/>
<dbReference type="PANTHER" id="PTHR30244:SF34">
    <property type="entry name" value="DTDP-4-AMINO-4,6-DIDEOXYGALACTOSE TRANSAMINASE"/>
    <property type="match status" value="1"/>
</dbReference>
<comment type="similarity">
    <text evidence="1 2">Belongs to the DegT/DnrJ/EryC1 family.</text>
</comment>
<evidence type="ECO:0000313" key="4">
    <source>
        <dbReference type="Proteomes" id="UP000000939"/>
    </source>
</evidence>
<organism evidence="3 4">
    <name type="scientific">Arcobacter nitrofigilis (strain ATCC 33309 / DSM 7299 / CCUG 15893 / LMG 7604 / NCTC 12251 / CI)</name>
    <name type="common">Campylobacter nitrofigilis</name>
    <dbReference type="NCBI Taxonomy" id="572480"/>
    <lineage>
        <taxon>Bacteria</taxon>
        <taxon>Pseudomonadati</taxon>
        <taxon>Campylobacterota</taxon>
        <taxon>Epsilonproteobacteria</taxon>
        <taxon>Campylobacterales</taxon>
        <taxon>Arcobacteraceae</taxon>
        <taxon>Arcobacter</taxon>
    </lineage>
</organism>
<dbReference type="GO" id="GO:0030170">
    <property type="term" value="F:pyridoxal phosphate binding"/>
    <property type="evidence" value="ECO:0007669"/>
    <property type="project" value="TreeGrafter"/>
</dbReference>
<evidence type="ECO:0000256" key="1">
    <source>
        <dbReference type="ARBA" id="ARBA00037999"/>
    </source>
</evidence>
<dbReference type="PANTHER" id="PTHR30244">
    <property type="entry name" value="TRANSAMINASE"/>
    <property type="match status" value="1"/>
</dbReference>
<dbReference type="Proteomes" id="UP000000939">
    <property type="component" value="Chromosome"/>
</dbReference>
<keyword evidence="2" id="KW-0663">Pyridoxal phosphate</keyword>
<name>D5V7H6_ARCNC</name>
<sequence length="325" mass="37990">MILFDVRASSILYNLLCSLDIKKKFLLPLNVCPIVPTTFIKANVSFEFIDISLDTLCMDENLLIEKLSRDENISGVLFVKTFGTQFDASKIFKKIKEINSEIFIIDDCCLKIPDFDYDIENSSADMALFSTGYSKYIDMGWGGFGFLKDKYKYEKLKVIFKKEDLENFTKSVQVSIDTNTKLRYVDNLWLGDERVLYKNYEEYKQNISEKINPMINHKKILNTIYESNLPKNIQLGSEYNNWRFSILVNDKKELLSKISDNNLFASSHYKEVDYMFKNDSLENSNAKAIHFKIVNLFNDFRFDEEKAKKVTEIVNKHIDEVKNGY</sequence>
<dbReference type="STRING" id="572480.Arnit_2948"/>
<dbReference type="InterPro" id="IPR000653">
    <property type="entry name" value="DegT/StrS_aminotransferase"/>
</dbReference>
<dbReference type="GO" id="GO:0000271">
    <property type="term" value="P:polysaccharide biosynthetic process"/>
    <property type="evidence" value="ECO:0007669"/>
    <property type="project" value="TreeGrafter"/>
</dbReference>
<keyword evidence="4" id="KW-1185">Reference proteome</keyword>
<dbReference type="EMBL" id="CP001999">
    <property type="protein sequence ID" value="ADG94596.1"/>
    <property type="molecule type" value="Genomic_DNA"/>
</dbReference>
<accession>D5V7H6</accession>
<evidence type="ECO:0000313" key="3">
    <source>
        <dbReference type="EMBL" id="ADG94596.1"/>
    </source>
</evidence>
<dbReference type="HOGENOM" id="CLU_890410_0_0_7"/>
<evidence type="ECO:0008006" key="5">
    <source>
        <dbReference type="Google" id="ProtNLM"/>
    </source>
</evidence>
<dbReference type="InterPro" id="IPR015421">
    <property type="entry name" value="PyrdxlP-dep_Trfase_major"/>
</dbReference>
<dbReference type="InterPro" id="IPR015424">
    <property type="entry name" value="PyrdxlP-dep_Trfase"/>
</dbReference>
<dbReference type="GO" id="GO:0008483">
    <property type="term" value="F:transaminase activity"/>
    <property type="evidence" value="ECO:0007669"/>
    <property type="project" value="TreeGrafter"/>
</dbReference>
<dbReference type="Pfam" id="PF01041">
    <property type="entry name" value="DegT_DnrJ_EryC1"/>
    <property type="match status" value="1"/>
</dbReference>
<evidence type="ECO:0000256" key="2">
    <source>
        <dbReference type="RuleBase" id="RU004508"/>
    </source>
</evidence>
<protein>
    <recommendedName>
        <fullName evidence="5">DegT/DnrJ/EryC1/StrS aminotransferase</fullName>
    </recommendedName>
</protein>